<dbReference type="SUPFAM" id="SSF57535">
    <property type="entry name" value="Complement control module/SCR domain"/>
    <property type="match status" value="1"/>
</dbReference>
<organism evidence="7 8">
    <name type="scientific">Branchiostoma lanceolatum</name>
    <name type="common">Common lancelet</name>
    <name type="synonym">Amphioxus lanceolatum</name>
    <dbReference type="NCBI Taxonomy" id="7740"/>
    <lineage>
        <taxon>Eukaryota</taxon>
        <taxon>Metazoa</taxon>
        <taxon>Chordata</taxon>
        <taxon>Cephalochordata</taxon>
        <taxon>Leptocardii</taxon>
        <taxon>Amphioxiformes</taxon>
        <taxon>Branchiostomatidae</taxon>
        <taxon>Branchiostoma</taxon>
    </lineage>
</organism>
<evidence type="ECO:0000256" key="5">
    <source>
        <dbReference type="SAM" id="SignalP"/>
    </source>
</evidence>
<gene>
    <name evidence="7" type="primary">Hypp8086</name>
    <name evidence="7" type="ORF">BLAG_LOCUS9556</name>
</gene>
<evidence type="ECO:0000256" key="1">
    <source>
        <dbReference type="ARBA" id="ARBA00022536"/>
    </source>
</evidence>
<evidence type="ECO:0000259" key="6">
    <source>
        <dbReference type="PROSITE" id="PS50923"/>
    </source>
</evidence>
<reference evidence="7" key="1">
    <citation type="submission" date="2022-01" db="EMBL/GenBank/DDBJ databases">
        <authorList>
            <person name="Braso-Vives M."/>
        </authorList>
    </citation>
    <scope>NUCLEOTIDE SEQUENCE</scope>
</reference>
<feature type="chain" id="PRO_5035457480" evidence="5">
    <location>
        <begin position="24"/>
        <end position="398"/>
    </location>
</feature>
<keyword evidence="5" id="KW-0732">Signal</keyword>
<dbReference type="Proteomes" id="UP000838412">
    <property type="component" value="Chromosome 16"/>
</dbReference>
<dbReference type="Gene3D" id="2.10.25.10">
    <property type="entry name" value="Laminin"/>
    <property type="match status" value="1"/>
</dbReference>
<evidence type="ECO:0000313" key="7">
    <source>
        <dbReference type="EMBL" id="CAH1248106.1"/>
    </source>
</evidence>
<feature type="domain" description="Sushi" evidence="6">
    <location>
        <begin position="103"/>
        <end position="163"/>
    </location>
</feature>
<dbReference type="InterPro" id="IPR001881">
    <property type="entry name" value="EGF-like_Ca-bd_dom"/>
</dbReference>
<evidence type="ECO:0000313" key="8">
    <source>
        <dbReference type="Proteomes" id="UP000838412"/>
    </source>
</evidence>
<evidence type="ECO:0000256" key="3">
    <source>
        <dbReference type="PROSITE-ProRule" id="PRU00302"/>
    </source>
</evidence>
<dbReference type="Pfam" id="PF07645">
    <property type="entry name" value="EGF_CA"/>
    <property type="match status" value="1"/>
</dbReference>
<dbReference type="SMART" id="SM00179">
    <property type="entry name" value="EGF_CA"/>
    <property type="match status" value="1"/>
</dbReference>
<accession>A0A8K0EDX0</accession>
<evidence type="ECO:0000256" key="4">
    <source>
        <dbReference type="SAM" id="Phobius"/>
    </source>
</evidence>
<sequence>MLSYSRLLLLSLLVLAALVTVSARRRKTPKCKERNIPGTQRVCTPDDGTYNKGTVCTWTCNAGCRWTGGPKTRTCRGRPGDWKKFQRSTRRYQKSKGIQCSCRSCSQPGYLDGFSGHSCTGSSSYGAGTVCTYECPAGTVGTASRMCYNGNWITVGEDQECEAQWITTQNNQAPVAREKMMSYSRLILRALLVLAVVVAVSAKKRKKVSVCNAADIAGADRTCVPETLYGGKYRKGTECTWTCKPGCKWTAGPRTRVCKGRPGVWKKQVKRSYQKSKGIKCSCTPCDAGPGAWPGYPGPSGCSSPYNAGTYCDYACPAGYTQTGTRQRLCFNGNWRDVDTNFECTDIDECADGTHDCDGTCTNTDGSYQCCPDGFIWSGDDCEPEPTGMPTVMPTYGP</sequence>
<keyword evidence="3" id="KW-0768">Sushi</keyword>
<dbReference type="GO" id="GO:0005509">
    <property type="term" value="F:calcium ion binding"/>
    <property type="evidence" value="ECO:0007669"/>
    <property type="project" value="InterPro"/>
</dbReference>
<protein>
    <submittedName>
        <fullName evidence="7">Hypp8086 protein</fullName>
    </submittedName>
</protein>
<dbReference type="InterPro" id="IPR035976">
    <property type="entry name" value="Sushi/SCR/CCP_sf"/>
</dbReference>
<dbReference type="PROSITE" id="PS01187">
    <property type="entry name" value="EGF_CA"/>
    <property type="match status" value="1"/>
</dbReference>
<name>A0A8K0EDX0_BRALA</name>
<keyword evidence="2" id="KW-1015">Disulfide bond</keyword>
<keyword evidence="4" id="KW-0472">Membrane</keyword>
<dbReference type="OrthoDB" id="41109at2759"/>
<comment type="caution">
    <text evidence="3">Lacks conserved residue(s) required for the propagation of feature annotation.</text>
</comment>
<evidence type="ECO:0000256" key="2">
    <source>
        <dbReference type="ARBA" id="ARBA00023157"/>
    </source>
</evidence>
<keyword evidence="4" id="KW-1133">Transmembrane helix</keyword>
<dbReference type="EMBL" id="OV696701">
    <property type="protein sequence ID" value="CAH1248106.1"/>
    <property type="molecule type" value="Genomic_DNA"/>
</dbReference>
<keyword evidence="4" id="KW-0812">Transmembrane</keyword>
<proteinExistence type="predicted"/>
<dbReference type="PROSITE" id="PS50923">
    <property type="entry name" value="SUSHI"/>
    <property type="match status" value="2"/>
</dbReference>
<feature type="domain" description="Sushi" evidence="6">
    <location>
        <begin position="284"/>
        <end position="346"/>
    </location>
</feature>
<dbReference type="AlphaFoldDB" id="A0A8K0EDX0"/>
<dbReference type="InterPro" id="IPR049883">
    <property type="entry name" value="NOTCH1_EGF-like"/>
</dbReference>
<feature type="transmembrane region" description="Helical" evidence="4">
    <location>
        <begin position="186"/>
        <end position="202"/>
    </location>
</feature>
<keyword evidence="1" id="KW-0245">EGF-like domain</keyword>
<dbReference type="CDD" id="cd00054">
    <property type="entry name" value="EGF_CA"/>
    <property type="match status" value="1"/>
</dbReference>
<dbReference type="SUPFAM" id="SSF57196">
    <property type="entry name" value="EGF/Laminin"/>
    <property type="match status" value="1"/>
</dbReference>
<dbReference type="InterPro" id="IPR018097">
    <property type="entry name" value="EGF_Ca-bd_CS"/>
</dbReference>
<dbReference type="InterPro" id="IPR000436">
    <property type="entry name" value="Sushi_SCR_CCP_dom"/>
</dbReference>
<keyword evidence="8" id="KW-1185">Reference proteome</keyword>
<feature type="signal peptide" evidence="5">
    <location>
        <begin position="1"/>
        <end position="23"/>
    </location>
</feature>